<gene>
    <name evidence="2" type="ORF">ABZ508_12700</name>
</gene>
<dbReference type="EMBL" id="JBEXZR010000009">
    <property type="protein sequence ID" value="MEU0708209.1"/>
    <property type="molecule type" value="Genomic_DNA"/>
</dbReference>
<dbReference type="InterPro" id="IPR035944">
    <property type="entry name" value="YfbM-like_sf"/>
</dbReference>
<protein>
    <submittedName>
        <fullName evidence="2">DUF1877 family protein</fullName>
    </submittedName>
</protein>
<proteinExistence type="predicted"/>
<dbReference type="RefSeq" id="WP_359653933.1">
    <property type="nucleotide sequence ID" value="NZ_JBEXZP010000031.1"/>
</dbReference>
<accession>A0ABV2W3U3</accession>
<comment type="caution">
    <text evidence="2">The sequence shown here is derived from an EMBL/GenBank/DDBJ whole genome shotgun (WGS) entry which is preliminary data.</text>
</comment>
<feature type="compositionally biased region" description="Basic and acidic residues" evidence="1">
    <location>
        <begin position="63"/>
        <end position="73"/>
    </location>
</feature>
<reference evidence="2 3" key="1">
    <citation type="submission" date="2024-06" db="EMBL/GenBank/DDBJ databases">
        <title>The Natural Products Discovery Center: Release of the First 8490 Sequenced Strains for Exploring Actinobacteria Biosynthetic Diversity.</title>
        <authorList>
            <person name="Kalkreuter E."/>
            <person name="Kautsar S.A."/>
            <person name="Yang D."/>
            <person name="Bader C.D."/>
            <person name="Teijaro C.N."/>
            <person name="Fluegel L."/>
            <person name="Davis C.M."/>
            <person name="Simpson J.R."/>
            <person name="Lauterbach L."/>
            <person name="Steele A.D."/>
            <person name="Gui C."/>
            <person name="Meng S."/>
            <person name="Li G."/>
            <person name="Viehrig K."/>
            <person name="Ye F."/>
            <person name="Su P."/>
            <person name="Kiefer A.F."/>
            <person name="Nichols A."/>
            <person name="Cepeda A.J."/>
            <person name="Yan W."/>
            <person name="Fan B."/>
            <person name="Jiang Y."/>
            <person name="Adhikari A."/>
            <person name="Zheng C.-J."/>
            <person name="Schuster L."/>
            <person name="Cowan T.M."/>
            <person name="Smanski M.J."/>
            <person name="Chevrette M.G."/>
            <person name="De Carvalho L.P.S."/>
            <person name="Shen B."/>
        </authorList>
    </citation>
    <scope>NUCLEOTIDE SEQUENCE [LARGE SCALE GENOMIC DNA]</scope>
    <source>
        <strain evidence="2 3">NPDC006337</strain>
    </source>
</reference>
<evidence type="ECO:0000313" key="3">
    <source>
        <dbReference type="Proteomes" id="UP001550378"/>
    </source>
</evidence>
<dbReference type="Pfam" id="PF08974">
    <property type="entry name" value="DUF1877"/>
    <property type="match status" value="1"/>
</dbReference>
<name>A0ABV2W3U3_9ACTN</name>
<feature type="region of interest" description="Disordered" evidence="1">
    <location>
        <begin position="14"/>
        <end position="124"/>
    </location>
</feature>
<organism evidence="2 3">
    <name type="scientific">Streptomyces lavendulocolor</name>
    <dbReference type="NCBI Taxonomy" id="67316"/>
    <lineage>
        <taxon>Bacteria</taxon>
        <taxon>Bacillati</taxon>
        <taxon>Actinomycetota</taxon>
        <taxon>Actinomycetes</taxon>
        <taxon>Kitasatosporales</taxon>
        <taxon>Streptomycetaceae</taxon>
        <taxon>Streptomyces</taxon>
    </lineage>
</organism>
<dbReference type="Proteomes" id="UP001550378">
    <property type="component" value="Unassembled WGS sequence"/>
</dbReference>
<dbReference type="InterPro" id="IPR015068">
    <property type="entry name" value="DUF1877"/>
</dbReference>
<keyword evidence="3" id="KW-1185">Reference proteome</keyword>
<evidence type="ECO:0000313" key="2">
    <source>
        <dbReference type="EMBL" id="MEU0708209.1"/>
    </source>
</evidence>
<dbReference type="Gene3D" id="3.40.1760.10">
    <property type="entry name" value="YfbM-like super family"/>
    <property type="match status" value="1"/>
</dbReference>
<dbReference type="SUPFAM" id="SSF111069">
    <property type="entry name" value="Hypothetical protein yfbM"/>
    <property type="match status" value="1"/>
</dbReference>
<evidence type="ECO:0000256" key="1">
    <source>
        <dbReference type="SAM" id="MobiDB-lite"/>
    </source>
</evidence>
<sequence length="296" mass="32429">MSAVAVLLTRPTHGLEIHVPPRHPHRTTKDPTALRSDPSSAQVGRCGGYEMGTREGLPARRPHSADPRSERSGRAASGAYGHQLGLLHAGRRPDPRHRAHAPRWGPPHGPGQPGEAERPDHDGTAPARHIQQVRDLRGADTSRCGHCRETWEIHNNRPRALTSLSAADVGGIERSWHKLHYLIAAHGGIPVDVIHGGAELPLEDGLGYGPARCLSSEDVVRASSCLAATPFDELARHYDLAAMGSAEIYLLPASEAEVPSDLDTLRHRYQELLRCRHRRRWRSPHADLTRLSACLT</sequence>